<dbReference type="Pfam" id="PF04149">
    <property type="entry name" value="DUF397"/>
    <property type="match status" value="1"/>
</dbReference>
<evidence type="ECO:0000313" key="2">
    <source>
        <dbReference type="EMBL" id="AOS61418.1"/>
    </source>
</evidence>
<reference evidence="3" key="1">
    <citation type="submission" date="2016-03" db="EMBL/GenBank/DDBJ databases">
        <title>Complete genome sequence of the type strain Actinoalloteichus hymeniacidonis DSM 45092.</title>
        <authorList>
            <person name="Schaffert L."/>
            <person name="Albersmeier A."/>
            <person name="Winkler A."/>
            <person name="Kalinowski J."/>
            <person name="Zotchev S."/>
            <person name="Ruckert C."/>
        </authorList>
    </citation>
    <scope>NUCLEOTIDE SEQUENCE [LARGE SCALE GENOMIC DNA]</scope>
    <source>
        <strain evidence="3">HPA177(T) (DSM 45092(T))</strain>
    </source>
</reference>
<dbReference type="Proteomes" id="UP000095210">
    <property type="component" value="Chromosome"/>
</dbReference>
<organism evidence="2 3">
    <name type="scientific">Actinoalloteichus hymeniacidonis</name>
    <dbReference type="NCBI Taxonomy" id="340345"/>
    <lineage>
        <taxon>Bacteria</taxon>
        <taxon>Bacillati</taxon>
        <taxon>Actinomycetota</taxon>
        <taxon>Actinomycetes</taxon>
        <taxon>Pseudonocardiales</taxon>
        <taxon>Pseudonocardiaceae</taxon>
        <taxon>Actinoalloteichus</taxon>
    </lineage>
</organism>
<dbReference type="InterPro" id="IPR007278">
    <property type="entry name" value="DUF397"/>
</dbReference>
<name>A0AAC9HLD5_9PSEU</name>
<dbReference type="EMBL" id="CP014859">
    <property type="protein sequence ID" value="AOS61418.1"/>
    <property type="molecule type" value="Genomic_DNA"/>
</dbReference>
<dbReference type="KEGG" id="ahm:TL08_02920"/>
<dbReference type="RefSeq" id="WP_236750464.1">
    <property type="nucleotide sequence ID" value="NZ_CP014859.1"/>
</dbReference>
<accession>A0AAC9HLD5</accession>
<evidence type="ECO:0000313" key="3">
    <source>
        <dbReference type="Proteomes" id="UP000095210"/>
    </source>
</evidence>
<feature type="domain" description="DUF397" evidence="1">
    <location>
        <begin position="21"/>
        <end position="76"/>
    </location>
</feature>
<protein>
    <submittedName>
        <fullName evidence="2">DUF397 family protein</fullName>
    </submittedName>
</protein>
<evidence type="ECO:0000259" key="1">
    <source>
        <dbReference type="Pfam" id="PF04149"/>
    </source>
</evidence>
<keyword evidence="3" id="KW-1185">Reference proteome</keyword>
<gene>
    <name evidence="2" type="ORF">TL08_02920</name>
</gene>
<proteinExistence type="predicted"/>
<dbReference type="AlphaFoldDB" id="A0AAC9HLD5"/>
<sequence length="82" mass="8923">MTSYGAQDMKAKPTEFSRFDFRTSSYSGENGNNCVEVARLTDVVGLRDSKVEFGTSHDVVLQVSLSAFAGLLTAVKDGRLSR</sequence>